<dbReference type="Pfam" id="PF24883">
    <property type="entry name" value="NPHP3_N"/>
    <property type="match status" value="1"/>
</dbReference>
<dbReference type="Proteomes" id="UP000326289">
    <property type="component" value="Unassembled WGS sequence"/>
</dbReference>
<dbReference type="Pfam" id="PF12796">
    <property type="entry name" value="Ank_2"/>
    <property type="match status" value="5"/>
</dbReference>
<dbReference type="InterPro" id="IPR051165">
    <property type="entry name" value="Multifunctional_ANK_Repeat"/>
</dbReference>
<gene>
    <name evidence="8" type="ORF">BDV30DRAFT_48298</name>
</gene>
<organism evidence="8 9">
    <name type="scientific">Aspergillus minisclerotigenes</name>
    <dbReference type="NCBI Taxonomy" id="656917"/>
    <lineage>
        <taxon>Eukaryota</taxon>
        <taxon>Fungi</taxon>
        <taxon>Dikarya</taxon>
        <taxon>Ascomycota</taxon>
        <taxon>Pezizomycotina</taxon>
        <taxon>Eurotiomycetes</taxon>
        <taxon>Eurotiomycetidae</taxon>
        <taxon>Eurotiales</taxon>
        <taxon>Aspergillaceae</taxon>
        <taxon>Aspergillus</taxon>
        <taxon>Aspergillus subgen. Circumdati</taxon>
    </lineage>
</organism>
<keyword evidence="1" id="KW-0677">Repeat</keyword>
<evidence type="ECO:0000256" key="4">
    <source>
        <dbReference type="SAM" id="MobiDB-lite"/>
    </source>
</evidence>
<dbReference type="SUPFAM" id="SSF52540">
    <property type="entry name" value="P-loop containing nucleoside triphosphate hydrolases"/>
    <property type="match status" value="1"/>
</dbReference>
<dbReference type="Gene3D" id="3.40.50.300">
    <property type="entry name" value="P-loop containing nucleotide triphosphate hydrolases"/>
    <property type="match status" value="1"/>
</dbReference>
<dbReference type="Pfam" id="PF22939">
    <property type="entry name" value="WHD_GPIID"/>
    <property type="match status" value="1"/>
</dbReference>
<dbReference type="SMART" id="SM00248">
    <property type="entry name" value="ANK"/>
    <property type="match status" value="26"/>
</dbReference>
<dbReference type="InterPro" id="IPR054471">
    <property type="entry name" value="GPIID_WHD"/>
</dbReference>
<dbReference type="InterPro" id="IPR056884">
    <property type="entry name" value="NPHP3-like_N"/>
</dbReference>
<keyword evidence="2 3" id="KW-0040">ANK repeat</keyword>
<feature type="repeat" description="ANK" evidence="3">
    <location>
        <begin position="2379"/>
        <end position="2411"/>
    </location>
</feature>
<dbReference type="InterPro" id="IPR056125">
    <property type="entry name" value="DUF7708"/>
</dbReference>
<feature type="repeat" description="ANK" evidence="3">
    <location>
        <begin position="1095"/>
        <end position="1127"/>
    </location>
</feature>
<feature type="domain" description="DUF7708" evidence="6">
    <location>
        <begin position="83"/>
        <end position="203"/>
    </location>
</feature>
<dbReference type="Pfam" id="PF24809">
    <property type="entry name" value="DUF7708"/>
    <property type="match status" value="1"/>
</dbReference>
<feature type="region of interest" description="Disordered" evidence="4">
    <location>
        <begin position="2092"/>
        <end position="2111"/>
    </location>
</feature>
<evidence type="ECO:0000256" key="2">
    <source>
        <dbReference type="ARBA" id="ARBA00023043"/>
    </source>
</evidence>
<dbReference type="Pfam" id="PF00023">
    <property type="entry name" value="Ank"/>
    <property type="match status" value="2"/>
</dbReference>
<feature type="repeat" description="ANK" evidence="3">
    <location>
        <begin position="1865"/>
        <end position="1892"/>
    </location>
</feature>
<dbReference type="InterPro" id="IPR002110">
    <property type="entry name" value="Ankyrin_rpt"/>
</dbReference>
<dbReference type="PROSITE" id="PS50088">
    <property type="entry name" value="ANK_REPEAT"/>
    <property type="match status" value="11"/>
</dbReference>
<evidence type="ECO:0000259" key="6">
    <source>
        <dbReference type="Pfam" id="PF24809"/>
    </source>
</evidence>
<name>A0A5N6JBQ8_9EURO</name>
<evidence type="ECO:0000313" key="9">
    <source>
        <dbReference type="Proteomes" id="UP000326289"/>
    </source>
</evidence>
<protein>
    <submittedName>
        <fullName evidence="8">Ankyrin repeat-containing domain protein</fullName>
    </submittedName>
</protein>
<dbReference type="InterPro" id="IPR027417">
    <property type="entry name" value="P-loop_NTPase"/>
</dbReference>
<evidence type="ECO:0000313" key="8">
    <source>
        <dbReference type="EMBL" id="KAB8276255.1"/>
    </source>
</evidence>
<evidence type="ECO:0000256" key="1">
    <source>
        <dbReference type="ARBA" id="ARBA00022737"/>
    </source>
</evidence>
<feature type="repeat" description="ANK" evidence="3">
    <location>
        <begin position="1062"/>
        <end position="1094"/>
    </location>
</feature>
<evidence type="ECO:0000256" key="3">
    <source>
        <dbReference type="PROSITE-ProRule" id="PRU00023"/>
    </source>
</evidence>
<sequence>MARTARRTKTAAASHRHTADHYWQQALASLDADSKAALSSVSTRKLDIIGAVLSAAEDKRRLCVRKQWKFRLPSGRSVVLRDVLEKVVGWIDRFKAVGDIAAQYSPEHVALPWAAFRFLLTVVCGDAQVFGSMVLALEVVARLATRCRVLEELYLRRPCDASGVIEEALVRLYAGSLVLLAQIIRFFKKSTGVRLFSGVLQLAVSSEDIQALEAREAEVLKLASLADTKVLQALDAKVEQLTAGTTTVLQDLNARSARLMDLTAARHKSLETQRLADLLQWLSSTPVALHHRAISAQRLPGSGQWLLKHPAFQQWEASSSSSLLVLHGVPGCGKSTIFSACVDHFRPPTPPSQQIPVPTAPCAYFYCAESPAQPDRASPENVMRSIVRQLAVSPKDGAIDQGVLSVYERELQEAKAIKTDVRALSFEECIALILDLTMVNPAYIAVDAVDELQAQDRATLLEGLRRVISDSASVVKIFITSRDSVHLDNLLPQDAAKIRVTPDLNGGDVAAYVDHQLQTALQKCCILNGTVSSALVNQMSRALIKGSGEMFLWVKLQVDFLCRKKTEDDIQGPLASLSANLDQIYGRTLAAILTLDVTAKRVAEQVLSWLLFARRPLSVEVLHGILQLDRYVQLSGRVDIIDICHNLVRVDPGLDTLDFCHPSVREFMQQQDLFSAARANQLIATICLQQCIAGPASDPDPSQLSSSTLPVQELYHYTAVYWPEHVRDSENEDEKDTLMQDTVLFVLGANDDEGTVSPAFLVWMEWIRSAIKDLPPYHQISSKFEPLLSTEMSPLFLACVFGLSDLLDRVFALNWSLDIEARSDTGHTGLYLACSYGHDHVVSKLLSHNADMNTKCGSFGTPFNVACFRGHAEVVQTLLAHKTAPRTTAAFSDAFRAACRGAREKVALLLAKAFLPIWTESEYCTALQEAVEAGFRDLVEWLMSPATAGPFSSVIGPSSTPDQKGSTAERLLHTAIKRGQVSVFRSLLRMKPHWQDLLLGDAMALSSLSDHPDMLLALHDLGVNVDGEGVFGSTLRSASLMGNERAVRLLLSWGADPAASGSKGDALQAAAQNGHLQIVRLLLDEGADVNQTGPPRGTPVQAAAFYGHSDVVDLLLERGADMYKGGKSQDALYAAIEGGHEEVAALLLKKGYRVAAGADLPGIMRGSLDRVQRPWEKKRTAVGEQRGIGTDDSDDGLGGPLLTGLNAVDSYEEDCDVSPSDLKNFREYDHPDPPLFDSEARIGIFELSVVAGDVDMIRQLILRPDTTQYDVIQAVRAAVTAGQLNSLRALLDEQAAFFQEDFLDLNKQLILACEHGHAHIAQYLSLLVQPEVGGASLDEKTWGTAVQAAVSSGDPDTVLVLLRCQAKPEASHLKAVLSAIRCAVAKRNPSCSKVLWSWLLQERASQGSHRTLVDACLDQQSGGSPESILKDLLDAALWSRNEEMVRTAAAKMEEHGCDTSAILPALASACRRGFRAIKPLLTLERFTQCHLCTGSYTAAIFGRRWVLSEILEELARRGFPFSRTPVVDCAFIGAAAHGHVAIIRTLLETSHLREKFAKFSWAITRAMVIAAHGGHEDIVQECLREGADVDVPQAQDTVVSPHWREDGALAIEVDFDKLGRIKLVNPNAEITDNKIGTMDLKIEETAPSPDRRLYRSRSIYTEEWTALQAALAGFAKHTRTLSAIRDDGEITDGSQGAMQQQERIVFLMLEQGCDPNVANDSGETPIETAVKLATARVVQRLIESGVEVPGDDSLVSLAAKRGSFRIVLHLLQAGASVPRTENGSLTPEMLKVLHPRLKSADFNDNPMSMEEARRFMNRGMRALLRMILGRYSSQRARQSGSGLRAGTSGRGFLRLASNAVFGNLLVVAATAGDNESVKLLIDHGVDVNSNSEFSPATALAGAAHYGHRQVMNTLLEHGADVDGGNARTKEPLIMAIRGRQLMAVKTLIEHGARPSPASPSADAYREAVALDDTRILDFFLKHSGPPENTILVSAAADGKANHVRLLLAAGARVDDLVSHPRFDNVPAGRGTALYIACLNGHTKVVEQLLGEGANPNLDIKSTNGLGLPLTAAAGAGHLDIVRLLLNNGADPNGHSIAPTDGEASSRDDDEEWETDVDELAPTALSEACRNNHPAIVKELLSQGATISVGTTDVVTNPLTVLSTGPWSTARKEMLEQLLETVSEEATDERQQAVRDALTEAALDHNCDAFELIMEYVASSPYTLGLASICGAERSVLRCLDQGVDVNAVSPSGELPLQHAADNMHSGVVQLLIDRGADVNQLEYSVEDNGQNSTTALMAALSSFLVMLQGDHTRQRTRDRLAILDMERIVRCLLDSGANPELGCVSNHIKALHIACSIGDPSLVNLLLDRGARFDSDGSYHSTPLFSALDWKRPRVVRLLLERGADPNAPRVLKRDVRQDAGGEDGNRLQTPLEAALGNADNMVLLKTFLQYAKGLKVSGRALVAAAQMQFASEDANPTVSELQVILESEAGSLVDGIPSEVLDILDRSWVRNEHAVWDIVALRSGDRARVDELRKERRTRFPLSRSSRPAGMLLVSEYRTMMEGGRFQDVL</sequence>
<keyword evidence="9" id="KW-1185">Reference proteome</keyword>
<dbReference type="PROSITE" id="PS50297">
    <property type="entry name" value="ANK_REP_REGION"/>
    <property type="match status" value="9"/>
</dbReference>
<dbReference type="SUPFAM" id="SSF48403">
    <property type="entry name" value="Ankyrin repeat"/>
    <property type="match status" value="5"/>
</dbReference>
<reference evidence="8 9" key="1">
    <citation type="submission" date="2019-04" db="EMBL/GenBank/DDBJ databases">
        <title>Fungal friends and foes A comparative genomics study of 23 Aspergillus species from section Flavi.</title>
        <authorList>
            <consortium name="DOE Joint Genome Institute"/>
            <person name="Kjaerbolling I."/>
            <person name="Vesth T.C."/>
            <person name="Frisvad J.C."/>
            <person name="Nybo J.L."/>
            <person name="Theobald S."/>
            <person name="Kildgaard S."/>
            <person name="Petersen T.I."/>
            <person name="Kuo A."/>
            <person name="Sato A."/>
            <person name="Lyhne E.K."/>
            <person name="Kogle M.E."/>
            <person name="Wiebenga A."/>
            <person name="Kun R.S."/>
            <person name="Lubbers R.J."/>
            <person name="Makela M.R."/>
            <person name="Barry K."/>
            <person name="Chovatia M."/>
            <person name="Clum A."/>
            <person name="Daum C."/>
            <person name="Haridas S."/>
            <person name="He G."/>
            <person name="LaButti K."/>
            <person name="Lipzen A."/>
            <person name="Mondo S."/>
            <person name="Pangilinan J."/>
            <person name="Riley R."/>
            <person name="Salamov A."/>
            <person name="Simmons B.A."/>
            <person name="Magnuson J.K."/>
            <person name="Henrissat B."/>
            <person name="Mortensen U.H."/>
            <person name="Larsen T.O."/>
            <person name="De vries R.P."/>
            <person name="Grigoriev I.V."/>
            <person name="Machida M."/>
            <person name="Baker S.E."/>
            <person name="Andersen M.R."/>
        </authorList>
    </citation>
    <scope>NUCLEOTIDE SEQUENCE [LARGE SCALE GENOMIC DNA]</scope>
    <source>
        <strain evidence="8 9">CBS 117635</strain>
    </source>
</reference>
<dbReference type="PANTHER" id="PTHR24123">
    <property type="entry name" value="ANKYRIN REPEAT-CONTAINING"/>
    <property type="match status" value="1"/>
</dbReference>
<dbReference type="InterPro" id="IPR036770">
    <property type="entry name" value="Ankyrin_rpt-contain_sf"/>
</dbReference>
<feature type="repeat" description="ANK" evidence="3">
    <location>
        <begin position="2346"/>
        <end position="2378"/>
    </location>
</feature>
<feature type="repeat" description="ANK" evidence="3">
    <location>
        <begin position="1721"/>
        <end position="1753"/>
    </location>
</feature>
<proteinExistence type="predicted"/>
<feature type="repeat" description="ANK" evidence="3">
    <location>
        <begin position="2028"/>
        <end position="2060"/>
    </location>
</feature>
<dbReference type="PANTHER" id="PTHR24123:SF33">
    <property type="entry name" value="PROTEIN HOS4"/>
    <property type="match status" value="1"/>
</dbReference>
<dbReference type="EMBL" id="ML732778">
    <property type="protein sequence ID" value="KAB8276255.1"/>
    <property type="molecule type" value="Genomic_DNA"/>
</dbReference>
<feature type="repeat" description="ANK" evidence="3">
    <location>
        <begin position="2251"/>
        <end position="2283"/>
    </location>
</feature>
<feature type="repeat" description="ANK" evidence="3">
    <location>
        <begin position="2068"/>
        <end position="2096"/>
    </location>
</feature>
<evidence type="ECO:0000259" key="5">
    <source>
        <dbReference type="Pfam" id="PF22939"/>
    </source>
</evidence>
<feature type="repeat" description="ANK" evidence="3">
    <location>
        <begin position="825"/>
        <end position="857"/>
    </location>
</feature>
<feature type="domain" description="Nephrocystin 3-like N-terminal" evidence="7">
    <location>
        <begin position="301"/>
        <end position="482"/>
    </location>
</feature>
<accession>A0A5N6JBQ8</accession>
<feature type="repeat" description="ANK" evidence="3">
    <location>
        <begin position="1894"/>
        <end position="1926"/>
    </location>
</feature>
<feature type="domain" description="GPI inositol-deacylase winged helix" evidence="5">
    <location>
        <begin position="597"/>
        <end position="674"/>
    </location>
</feature>
<evidence type="ECO:0000259" key="7">
    <source>
        <dbReference type="Pfam" id="PF24883"/>
    </source>
</evidence>
<dbReference type="Gene3D" id="1.25.40.20">
    <property type="entry name" value="Ankyrin repeat-containing domain"/>
    <property type="match status" value="8"/>
</dbReference>
<feature type="region of interest" description="Disordered" evidence="4">
    <location>
        <begin position="1175"/>
        <end position="1195"/>
    </location>
</feature>